<protein>
    <submittedName>
        <fullName evidence="4">DUF1471 domain-containing protein</fullName>
    </submittedName>
    <submittedName>
        <fullName evidence="5">Outer membrane protein</fullName>
    </submittedName>
</protein>
<dbReference type="SUPFAM" id="SSF159871">
    <property type="entry name" value="YdgH-like"/>
    <property type="match status" value="1"/>
</dbReference>
<evidence type="ECO:0000313" key="6">
    <source>
        <dbReference type="Proteomes" id="UP000078124"/>
    </source>
</evidence>
<dbReference type="Proteomes" id="UP000078124">
    <property type="component" value="Unassembled WGS sequence"/>
</dbReference>
<dbReference type="Gene3D" id="3.30.1660.10">
    <property type="entry name" value="Flavin-binding protein dodecin"/>
    <property type="match status" value="1"/>
</dbReference>
<evidence type="ECO:0000256" key="1">
    <source>
        <dbReference type="ARBA" id="ARBA00022729"/>
    </source>
</evidence>
<dbReference type="Proteomes" id="UP000288843">
    <property type="component" value="Unassembled WGS sequence"/>
</dbReference>
<dbReference type="EMBL" id="FLAC01000004">
    <property type="protein sequence ID" value="SAP72142.1"/>
    <property type="molecule type" value="Genomic_DNA"/>
</dbReference>
<feature type="domain" description="YdgH/BhsA/McbA-like" evidence="3">
    <location>
        <begin position="36"/>
        <end position="88"/>
    </location>
</feature>
<feature type="chain" id="PRO_5033336948" evidence="2">
    <location>
        <begin position="23"/>
        <end position="88"/>
    </location>
</feature>
<organism evidence="4 7">
    <name type="scientific">Raoultella planticola</name>
    <name type="common">Klebsiella planticola</name>
    <dbReference type="NCBI Taxonomy" id="575"/>
    <lineage>
        <taxon>Bacteria</taxon>
        <taxon>Pseudomonadati</taxon>
        <taxon>Pseudomonadota</taxon>
        <taxon>Gammaproteobacteria</taxon>
        <taxon>Enterobacterales</taxon>
        <taxon>Enterobacteriaceae</taxon>
        <taxon>Klebsiella/Raoultella group</taxon>
        <taxon>Raoultella</taxon>
    </lineage>
</organism>
<evidence type="ECO:0000256" key="2">
    <source>
        <dbReference type="SAM" id="SignalP"/>
    </source>
</evidence>
<sequence>MKRTLLLLTAITIAATSFIAQAGISPPPSIAESGPLRPAGTVSASGASNLDDLQAKLAEKAHQKGAIAWRINSASSANKMSGTAIIYK</sequence>
<evidence type="ECO:0000313" key="7">
    <source>
        <dbReference type="Proteomes" id="UP000288843"/>
    </source>
</evidence>
<name>A0A2X2E3G7_RAOPL</name>
<dbReference type="InterPro" id="IPR010854">
    <property type="entry name" value="YdgH/BhsA/McbA-like_dom"/>
</dbReference>
<dbReference type="AlphaFoldDB" id="A0A2X2E3G7"/>
<evidence type="ECO:0000259" key="3">
    <source>
        <dbReference type="Pfam" id="PF07338"/>
    </source>
</evidence>
<evidence type="ECO:0000313" key="5">
    <source>
        <dbReference type="EMBL" id="SAP72142.1"/>
    </source>
</evidence>
<dbReference type="EMBL" id="QKOX01000025">
    <property type="protein sequence ID" value="RWT19515.1"/>
    <property type="molecule type" value="Genomic_DNA"/>
</dbReference>
<reference evidence="4 7" key="2">
    <citation type="submission" date="2018-06" db="EMBL/GenBank/DDBJ databases">
        <title>Carbapenemase-producing Enterobacteriaceae present in wastewater treatment plant effluent and nearby surface waters in the US.</title>
        <authorList>
            <person name="Mathys D.A."/>
            <person name="Mollenkopf D.F."/>
            <person name="Feicht S.M."/>
            <person name="Adams R.J."/>
            <person name="Albers A.L."/>
            <person name="Stuever D.M."/>
            <person name="Daniels J.B."/>
            <person name="Wittum T.E."/>
        </authorList>
    </citation>
    <scope>NUCLEOTIDE SEQUENCE [LARGE SCALE GENOMIC DNA]</scope>
    <source>
        <strain evidence="4 7">GEO_47_Down_B</strain>
    </source>
</reference>
<dbReference type="InterPro" id="IPR025543">
    <property type="entry name" value="Dodecin-like"/>
</dbReference>
<accession>A0A2X2E3G7</accession>
<gene>
    <name evidence="5" type="primary">bhsA_2</name>
    <name evidence="4" type="ORF">DN603_21160</name>
    <name evidence="5" type="ORF">SAMEA2273876_01468</name>
</gene>
<keyword evidence="1 2" id="KW-0732">Signal</keyword>
<comment type="caution">
    <text evidence="4">The sequence shown here is derived from an EMBL/GenBank/DDBJ whole genome shotgun (WGS) entry which is preliminary data.</text>
</comment>
<dbReference type="InterPro" id="IPR036275">
    <property type="entry name" value="YdgH-like_sf"/>
</dbReference>
<evidence type="ECO:0000313" key="4">
    <source>
        <dbReference type="EMBL" id="RWT19515.1"/>
    </source>
</evidence>
<dbReference type="GeneID" id="57429599"/>
<proteinExistence type="predicted"/>
<reference evidence="5 6" key="1">
    <citation type="submission" date="2016-05" db="EMBL/GenBank/DDBJ databases">
        <authorList>
            <consortium name="Pathogen Informatics"/>
        </authorList>
    </citation>
    <scope>NUCLEOTIDE SEQUENCE [LARGE SCALE GENOMIC DNA]</scope>
    <source>
        <strain evidence="5 6">2880STDY5682802</strain>
    </source>
</reference>
<dbReference type="RefSeq" id="WP_032688715.1">
    <property type="nucleotide sequence ID" value="NZ_BIIS01000013.1"/>
</dbReference>
<dbReference type="Pfam" id="PF07338">
    <property type="entry name" value="YdgH_BhsA-like"/>
    <property type="match status" value="1"/>
</dbReference>
<dbReference type="KEGG" id="rpln:B1209_18595"/>
<feature type="signal peptide" evidence="2">
    <location>
        <begin position="1"/>
        <end position="22"/>
    </location>
</feature>